<accession>A0A2G8SP01</accession>
<dbReference type="Proteomes" id="UP000230002">
    <property type="component" value="Unassembled WGS sequence"/>
</dbReference>
<evidence type="ECO:0000313" key="4">
    <source>
        <dbReference type="Proteomes" id="UP000230002"/>
    </source>
</evidence>
<evidence type="ECO:0000256" key="2">
    <source>
        <dbReference type="ARBA" id="ARBA00023235"/>
    </source>
</evidence>
<keyword evidence="2" id="KW-0413">Isomerase</keyword>
<proteinExistence type="inferred from homology"/>
<protein>
    <recommendedName>
        <fullName evidence="5">DUF453-domain-containing protein</fullName>
    </recommendedName>
</protein>
<name>A0A2G8SP01_9APHY</name>
<dbReference type="EMBL" id="AYKW01000003">
    <property type="protein sequence ID" value="PIL35480.1"/>
    <property type="molecule type" value="Genomic_DNA"/>
</dbReference>
<dbReference type="Gene3D" id="3.10.310.10">
    <property type="entry name" value="Diaminopimelate Epimerase, Chain A, domain 1"/>
    <property type="match status" value="2"/>
</dbReference>
<dbReference type="SUPFAM" id="SSF54506">
    <property type="entry name" value="Diaminopimelate epimerase-like"/>
    <property type="match status" value="2"/>
</dbReference>
<dbReference type="STRING" id="1077348.A0A2G8SP01"/>
<dbReference type="Pfam" id="PF04303">
    <property type="entry name" value="PrpF"/>
    <property type="match status" value="1"/>
</dbReference>
<sequence>MLPLARYAQAGHGTMAQGRFLSNVANPLPATFLRGGTSKGIFLKRSDLPANPDEWTPIFRGIMGSPDPVYRRQLNGMGGGVSSLSKICVVGPPSGSAVNSDVDVEYTFVQVGIDDGELDLSGNCGNLSSMIGVFALDEGLCSPRLDGTGSLATVRSFNTNTSKVIDTTFPISSSHLADLDLPEVETAGVPGQASRIILQFVNPEGARTGKLLPTGSPSDDLQVSDARLSSIPTSLVDATNPTVFIAAEHLAKAIHAEPRGVSPDDLAQPDVVELVETIRQAGAVRMGLDPSAKAQPKIAILSTPAANDDADVVIHAFSMGVLHKAVPMTVGLCLGVAAGVEGTIAHAIAARARAQRGSAQDDSGLVRIRHPGGTVNVGAKFGEDGTVLNAQVVRTGRRLMKGVVWW</sequence>
<dbReference type="GO" id="GO:0016853">
    <property type="term" value="F:isomerase activity"/>
    <property type="evidence" value="ECO:0007669"/>
    <property type="project" value="UniProtKB-KW"/>
</dbReference>
<comment type="caution">
    <text evidence="3">The sequence shown here is derived from an EMBL/GenBank/DDBJ whole genome shotgun (WGS) entry which is preliminary data.</text>
</comment>
<evidence type="ECO:0000256" key="1">
    <source>
        <dbReference type="ARBA" id="ARBA00007673"/>
    </source>
</evidence>
<comment type="similarity">
    <text evidence="1">Belongs to the PrpF family.</text>
</comment>
<dbReference type="PANTHER" id="PTHR43709">
    <property type="entry name" value="ACONITATE ISOMERASE-RELATED"/>
    <property type="match status" value="1"/>
</dbReference>
<organism evidence="3 4">
    <name type="scientific">Ganoderma sinense ZZ0214-1</name>
    <dbReference type="NCBI Taxonomy" id="1077348"/>
    <lineage>
        <taxon>Eukaryota</taxon>
        <taxon>Fungi</taxon>
        <taxon>Dikarya</taxon>
        <taxon>Basidiomycota</taxon>
        <taxon>Agaricomycotina</taxon>
        <taxon>Agaricomycetes</taxon>
        <taxon>Polyporales</taxon>
        <taxon>Polyporaceae</taxon>
        <taxon>Ganoderma</taxon>
    </lineage>
</organism>
<dbReference type="OrthoDB" id="10267539at2759"/>
<dbReference type="InterPro" id="IPR007400">
    <property type="entry name" value="PrpF-like"/>
</dbReference>
<dbReference type="PANTHER" id="PTHR43709:SF2">
    <property type="entry name" value="DUF453 DOMAIN PROTEIN (AFU_ORTHOLOGUE AFUA_6G00360)"/>
    <property type="match status" value="1"/>
</dbReference>
<evidence type="ECO:0000313" key="3">
    <source>
        <dbReference type="EMBL" id="PIL35480.1"/>
    </source>
</evidence>
<gene>
    <name evidence="3" type="ORF">GSI_02208</name>
</gene>
<reference evidence="3 4" key="1">
    <citation type="journal article" date="2015" name="Sci. Rep.">
        <title>Chromosome-level genome map provides insights into diverse defense mechanisms in the medicinal fungus Ganoderma sinense.</title>
        <authorList>
            <person name="Zhu Y."/>
            <person name="Xu J."/>
            <person name="Sun C."/>
            <person name="Zhou S."/>
            <person name="Xu H."/>
            <person name="Nelson D.R."/>
            <person name="Qian J."/>
            <person name="Song J."/>
            <person name="Luo H."/>
            <person name="Xiang L."/>
            <person name="Li Y."/>
            <person name="Xu Z."/>
            <person name="Ji A."/>
            <person name="Wang L."/>
            <person name="Lu S."/>
            <person name="Hayward A."/>
            <person name="Sun W."/>
            <person name="Li X."/>
            <person name="Schwartz D.C."/>
            <person name="Wang Y."/>
            <person name="Chen S."/>
        </authorList>
    </citation>
    <scope>NUCLEOTIDE SEQUENCE [LARGE SCALE GENOMIC DNA]</scope>
    <source>
        <strain evidence="3 4">ZZ0214-1</strain>
    </source>
</reference>
<dbReference type="AlphaFoldDB" id="A0A2G8SP01"/>
<keyword evidence="4" id="KW-1185">Reference proteome</keyword>
<evidence type="ECO:0008006" key="5">
    <source>
        <dbReference type="Google" id="ProtNLM"/>
    </source>
</evidence>